<feature type="region of interest" description="Disordered" evidence="1">
    <location>
        <begin position="16"/>
        <end position="46"/>
    </location>
</feature>
<proteinExistence type="predicted"/>
<dbReference type="EMBL" id="JARKNE010000008">
    <property type="protein sequence ID" value="KAK5813411.1"/>
    <property type="molecule type" value="Genomic_DNA"/>
</dbReference>
<dbReference type="Proteomes" id="UP001358586">
    <property type="component" value="Chromosome 8"/>
</dbReference>
<comment type="caution">
    <text evidence="2">The sequence shown here is derived from an EMBL/GenBank/DDBJ whole genome shotgun (WGS) entry which is preliminary data.</text>
</comment>
<keyword evidence="3" id="KW-1185">Reference proteome</keyword>
<evidence type="ECO:0000313" key="2">
    <source>
        <dbReference type="EMBL" id="KAK5813411.1"/>
    </source>
</evidence>
<protein>
    <submittedName>
        <fullName evidence="2">Uncharacterized protein</fullName>
    </submittedName>
</protein>
<gene>
    <name evidence="2" type="ORF">PVK06_028861</name>
</gene>
<feature type="compositionally biased region" description="Basic and acidic residues" evidence="1">
    <location>
        <begin position="25"/>
        <end position="35"/>
    </location>
</feature>
<name>A0ABR0P526_GOSAR</name>
<evidence type="ECO:0000313" key="3">
    <source>
        <dbReference type="Proteomes" id="UP001358586"/>
    </source>
</evidence>
<reference evidence="2 3" key="1">
    <citation type="submission" date="2023-03" db="EMBL/GenBank/DDBJ databases">
        <title>WGS of Gossypium arboreum.</title>
        <authorList>
            <person name="Yu D."/>
        </authorList>
    </citation>
    <scope>NUCLEOTIDE SEQUENCE [LARGE SCALE GENOMIC DNA]</scope>
    <source>
        <tissue evidence="2">Leaf</tissue>
    </source>
</reference>
<accession>A0ABR0P526</accession>
<organism evidence="2 3">
    <name type="scientific">Gossypium arboreum</name>
    <name type="common">Tree cotton</name>
    <name type="synonym">Gossypium nanking</name>
    <dbReference type="NCBI Taxonomy" id="29729"/>
    <lineage>
        <taxon>Eukaryota</taxon>
        <taxon>Viridiplantae</taxon>
        <taxon>Streptophyta</taxon>
        <taxon>Embryophyta</taxon>
        <taxon>Tracheophyta</taxon>
        <taxon>Spermatophyta</taxon>
        <taxon>Magnoliopsida</taxon>
        <taxon>eudicotyledons</taxon>
        <taxon>Gunneridae</taxon>
        <taxon>Pentapetalae</taxon>
        <taxon>rosids</taxon>
        <taxon>malvids</taxon>
        <taxon>Malvales</taxon>
        <taxon>Malvaceae</taxon>
        <taxon>Malvoideae</taxon>
        <taxon>Gossypium</taxon>
    </lineage>
</organism>
<sequence>MGLALADPTHIAMDHDLEDETLIGEEGKKRSRGEIDELPEQDDTNKMERVRWSYGYTNGIGIGLEGTRGGLCLAWQNDTNITLQNFSGRHIDVIVEEKEIDVKWRLIGFYGSPYAQDREDSLDVLKNLYNDEDIP</sequence>
<evidence type="ECO:0000256" key="1">
    <source>
        <dbReference type="SAM" id="MobiDB-lite"/>
    </source>
</evidence>